<organism evidence="1 2">
    <name type="scientific">Dyella monticola</name>
    <dbReference type="NCBI Taxonomy" id="1927958"/>
    <lineage>
        <taxon>Bacteria</taxon>
        <taxon>Pseudomonadati</taxon>
        <taxon>Pseudomonadota</taxon>
        <taxon>Gammaproteobacteria</taxon>
        <taxon>Lysobacterales</taxon>
        <taxon>Rhodanobacteraceae</taxon>
        <taxon>Dyella</taxon>
    </lineage>
</organism>
<evidence type="ECO:0000313" key="2">
    <source>
        <dbReference type="Proteomes" id="UP000254258"/>
    </source>
</evidence>
<comment type="caution">
    <text evidence="1">The sequence shown here is derived from an EMBL/GenBank/DDBJ whole genome shotgun (WGS) entry which is preliminary data.</text>
</comment>
<dbReference type="AlphaFoldDB" id="A0A370WUI9"/>
<sequence>MSIHWENMASFSSRSAGKSAGWYTRRVGEWRCAKGYVLGAAGWCLTIRPSGRAIRAPLNSGVRVYMTVDRENMQRALKHFVVPQIRALGFKGSFPHFKRRANEEHQMLMIFFNKYGGSFYVEAGRISDQHIRELQQLWANAGNSLDESSLTVGHCQPDHRGRLGPDGFSRKDHWFVFGPDNANSGSYPKQQSSAYDKIASQVALWVSEHTATFFGNAP</sequence>
<gene>
    <name evidence="1" type="ORF">DWU98_16325</name>
</gene>
<proteinExistence type="predicted"/>
<dbReference type="EMBL" id="QRBE01000011">
    <property type="protein sequence ID" value="RDS79635.1"/>
    <property type="molecule type" value="Genomic_DNA"/>
</dbReference>
<evidence type="ECO:0000313" key="1">
    <source>
        <dbReference type="EMBL" id="RDS79635.1"/>
    </source>
</evidence>
<dbReference type="OrthoDB" id="6914375at2"/>
<name>A0A370WUI9_9GAMM</name>
<reference evidence="1 2" key="1">
    <citation type="submission" date="2018-07" db="EMBL/GenBank/DDBJ databases">
        <title>Dyella monticola sp. nov. and Dyella psychrodurans sp. nov. isolated from monsoon evergreen broad-leaved forest soil of Dinghu Mountain, China.</title>
        <authorList>
            <person name="Gao Z."/>
            <person name="Qiu L."/>
        </authorList>
    </citation>
    <scope>NUCLEOTIDE SEQUENCE [LARGE SCALE GENOMIC DNA]</scope>
    <source>
        <strain evidence="1 2">4G-K06</strain>
    </source>
</reference>
<dbReference type="Proteomes" id="UP000254258">
    <property type="component" value="Unassembled WGS sequence"/>
</dbReference>
<protein>
    <submittedName>
        <fullName evidence="1">DUF4304 domain-containing protein</fullName>
    </submittedName>
</protein>
<dbReference type="InterPro" id="IPR025412">
    <property type="entry name" value="DUF4304"/>
</dbReference>
<dbReference type="RefSeq" id="WP_115496642.1">
    <property type="nucleotide sequence ID" value="NZ_QRBE01000011.1"/>
</dbReference>
<keyword evidence="2" id="KW-1185">Reference proteome</keyword>
<dbReference type="Pfam" id="PF14137">
    <property type="entry name" value="DUF4304"/>
    <property type="match status" value="1"/>
</dbReference>
<accession>A0A370WUI9</accession>